<dbReference type="InterPro" id="IPR050469">
    <property type="entry name" value="Diguanylate_Cyclase"/>
</dbReference>
<dbReference type="NCBIfam" id="TIGR00254">
    <property type="entry name" value="GGDEF"/>
    <property type="match status" value="1"/>
</dbReference>
<dbReference type="GO" id="GO:0043709">
    <property type="term" value="P:cell adhesion involved in single-species biofilm formation"/>
    <property type="evidence" value="ECO:0007669"/>
    <property type="project" value="TreeGrafter"/>
</dbReference>
<dbReference type="EMBL" id="RCCJ01000001">
    <property type="protein sequence ID" value="RLJ71606.1"/>
    <property type="molecule type" value="Genomic_DNA"/>
</dbReference>
<evidence type="ECO:0000259" key="2">
    <source>
        <dbReference type="PROSITE" id="PS50887"/>
    </source>
</evidence>
<name>A0A497XRM5_9AQUI</name>
<dbReference type="EC" id="2.7.7.65" evidence="1"/>
<dbReference type="FunFam" id="3.30.70.270:FF:000001">
    <property type="entry name" value="Diguanylate cyclase domain protein"/>
    <property type="match status" value="1"/>
</dbReference>
<dbReference type="InterPro" id="IPR029787">
    <property type="entry name" value="Nucleotide_cyclase"/>
</dbReference>
<dbReference type="Pfam" id="PF00990">
    <property type="entry name" value="GGDEF"/>
    <property type="match status" value="1"/>
</dbReference>
<reference evidence="3 4" key="1">
    <citation type="submission" date="2018-10" db="EMBL/GenBank/DDBJ databases">
        <title>Genomic Encyclopedia of Archaeal and Bacterial Type Strains, Phase II (KMG-II): from individual species to whole genera.</title>
        <authorList>
            <person name="Goeker M."/>
        </authorList>
    </citation>
    <scope>NUCLEOTIDE SEQUENCE [LARGE SCALE GENOMIC DNA]</scope>
    <source>
        <strain evidence="3 4">DSM 16510</strain>
    </source>
</reference>
<protein>
    <recommendedName>
        <fullName evidence="1">diguanylate cyclase</fullName>
        <ecNumber evidence="1">2.7.7.65</ecNumber>
    </recommendedName>
</protein>
<gene>
    <name evidence="3" type="ORF">BCF55_1919</name>
</gene>
<dbReference type="PANTHER" id="PTHR45138">
    <property type="entry name" value="REGULATORY COMPONENTS OF SENSORY TRANSDUCTION SYSTEM"/>
    <property type="match status" value="1"/>
</dbReference>
<organism evidence="3 4">
    <name type="scientific">Hydrogenivirga caldilitoris</name>
    <dbReference type="NCBI Taxonomy" id="246264"/>
    <lineage>
        <taxon>Bacteria</taxon>
        <taxon>Pseudomonadati</taxon>
        <taxon>Aquificota</taxon>
        <taxon>Aquificia</taxon>
        <taxon>Aquificales</taxon>
        <taxon>Aquificaceae</taxon>
        <taxon>Hydrogenivirga</taxon>
    </lineage>
</organism>
<dbReference type="OrthoDB" id="9759607at2"/>
<dbReference type="Proteomes" id="UP000267841">
    <property type="component" value="Unassembled WGS sequence"/>
</dbReference>
<dbReference type="GO" id="GO:0005886">
    <property type="term" value="C:plasma membrane"/>
    <property type="evidence" value="ECO:0007669"/>
    <property type="project" value="TreeGrafter"/>
</dbReference>
<dbReference type="GO" id="GO:1902201">
    <property type="term" value="P:negative regulation of bacterial-type flagellum-dependent cell motility"/>
    <property type="evidence" value="ECO:0007669"/>
    <property type="project" value="TreeGrafter"/>
</dbReference>
<dbReference type="AlphaFoldDB" id="A0A497XRM5"/>
<dbReference type="PROSITE" id="PS50887">
    <property type="entry name" value="GGDEF"/>
    <property type="match status" value="1"/>
</dbReference>
<evidence type="ECO:0000313" key="4">
    <source>
        <dbReference type="Proteomes" id="UP000267841"/>
    </source>
</evidence>
<dbReference type="CDD" id="cd01949">
    <property type="entry name" value="GGDEF"/>
    <property type="match status" value="1"/>
</dbReference>
<evidence type="ECO:0000256" key="1">
    <source>
        <dbReference type="ARBA" id="ARBA00012528"/>
    </source>
</evidence>
<accession>A0A497XRM5</accession>
<dbReference type="RefSeq" id="WP_121013082.1">
    <property type="nucleotide sequence ID" value="NZ_RCCJ01000001.1"/>
</dbReference>
<dbReference type="GO" id="GO:0052621">
    <property type="term" value="F:diguanylate cyclase activity"/>
    <property type="evidence" value="ECO:0007669"/>
    <property type="project" value="UniProtKB-EC"/>
</dbReference>
<dbReference type="SUPFAM" id="SSF55073">
    <property type="entry name" value="Nucleotide cyclase"/>
    <property type="match status" value="1"/>
</dbReference>
<sequence length="272" mass="30829">MGIEDLEKFLPVVLINRNYVVTSLNDTGKMMLGEVVGKKCFQVLYNLDKPCPEYNISCPILSGEENVDTVTLDFEVYLRTYGKLPIGGIYWESVINITNLSIIRSGVFDALTGLYSRSFLSGMIDKFFYMWKRYGEVFSVLFIDMDNLKQINDEYGHLTGDEALKKVGQCIKLYLRKADIGVRYGGDEFIVVLPKTRREEAIKVAKRIRECISSIPFVTKLSASLGVIESSEKDTKVEEMIERADKVLYYAKSVGEGTIAVAKTEEEFYTVD</sequence>
<dbReference type="Gene3D" id="3.30.70.270">
    <property type="match status" value="1"/>
</dbReference>
<feature type="domain" description="GGDEF" evidence="2">
    <location>
        <begin position="136"/>
        <end position="264"/>
    </location>
</feature>
<dbReference type="SMART" id="SM00267">
    <property type="entry name" value="GGDEF"/>
    <property type="match status" value="1"/>
</dbReference>
<dbReference type="InterPro" id="IPR043128">
    <property type="entry name" value="Rev_trsase/Diguanyl_cyclase"/>
</dbReference>
<evidence type="ECO:0000313" key="3">
    <source>
        <dbReference type="EMBL" id="RLJ71606.1"/>
    </source>
</evidence>
<comment type="caution">
    <text evidence="3">The sequence shown here is derived from an EMBL/GenBank/DDBJ whole genome shotgun (WGS) entry which is preliminary data.</text>
</comment>
<keyword evidence="4" id="KW-1185">Reference proteome</keyword>
<dbReference type="InterPro" id="IPR000160">
    <property type="entry name" value="GGDEF_dom"/>
</dbReference>
<dbReference type="PANTHER" id="PTHR45138:SF6">
    <property type="entry name" value="DIGUANYLATE CYCLASE DGCN"/>
    <property type="match status" value="1"/>
</dbReference>
<proteinExistence type="predicted"/>